<keyword evidence="6" id="KW-0413">Isomerase</keyword>
<keyword evidence="5" id="KW-0238">DNA-binding</keyword>
<evidence type="ECO:0000313" key="9">
    <source>
        <dbReference type="EMBL" id="GLH96992.1"/>
    </source>
</evidence>
<dbReference type="EMBL" id="BSDI01000008">
    <property type="protein sequence ID" value="GLH96992.1"/>
    <property type="molecule type" value="Genomic_DNA"/>
</dbReference>
<organism evidence="9 10">
    <name type="scientific">Phytohabitans aurantiacus</name>
    <dbReference type="NCBI Taxonomy" id="3016789"/>
    <lineage>
        <taxon>Bacteria</taxon>
        <taxon>Bacillati</taxon>
        <taxon>Actinomycetota</taxon>
        <taxon>Actinomycetes</taxon>
        <taxon>Micromonosporales</taxon>
        <taxon>Micromonosporaceae</taxon>
    </lineage>
</organism>
<evidence type="ECO:0000256" key="2">
    <source>
        <dbReference type="ARBA" id="ARBA00006645"/>
    </source>
</evidence>
<dbReference type="InterPro" id="IPR001631">
    <property type="entry name" value="TopoI"/>
</dbReference>
<evidence type="ECO:0000313" key="10">
    <source>
        <dbReference type="Proteomes" id="UP001144280"/>
    </source>
</evidence>
<protein>
    <recommendedName>
        <fullName evidence="3">DNA topoisomerase</fullName>
        <ecNumber evidence="3">5.6.2.1</ecNumber>
    </recommendedName>
</protein>
<keyword evidence="4" id="KW-0799">Topoisomerase</keyword>
<feature type="domain" description="DNA topoisomerase IB N-terminal" evidence="8">
    <location>
        <begin position="21"/>
        <end position="69"/>
    </location>
</feature>
<feature type="domain" description="DNA topoisomerase I catalytic core eukaryotic-type" evidence="7">
    <location>
        <begin position="82"/>
        <end position="287"/>
    </location>
</feature>
<name>A0ABQ5QRW8_9ACTN</name>
<evidence type="ECO:0000256" key="4">
    <source>
        <dbReference type="ARBA" id="ARBA00023029"/>
    </source>
</evidence>
<comment type="similarity">
    <text evidence="2">Belongs to the type IB topoisomerase family.</text>
</comment>
<accession>A0ABQ5QRW8</accession>
<dbReference type="Pfam" id="PF21338">
    <property type="entry name" value="Top1B_N_bact"/>
    <property type="match status" value="1"/>
</dbReference>
<dbReference type="InterPro" id="IPR049331">
    <property type="entry name" value="Top1B_N_bact"/>
</dbReference>
<dbReference type="InterPro" id="IPR035447">
    <property type="entry name" value="DNA_topo_I_N_sf"/>
</dbReference>
<evidence type="ECO:0000259" key="8">
    <source>
        <dbReference type="Pfam" id="PF21338"/>
    </source>
</evidence>
<evidence type="ECO:0000256" key="3">
    <source>
        <dbReference type="ARBA" id="ARBA00012891"/>
    </source>
</evidence>
<dbReference type="SUPFAM" id="SSF55869">
    <property type="entry name" value="DNA topoisomerase I domain"/>
    <property type="match status" value="1"/>
</dbReference>
<dbReference type="SUPFAM" id="SSF56349">
    <property type="entry name" value="DNA breaking-rejoining enzymes"/>
    <property type="match status" value="1"/>
</dbReference>
<dbReference type="Proteomes" id="UP001144280">
    <property type="component" value="Unassembled WGS sequence"/>
</dbReference>
<evidence type="ECO:0000259" key="7">
    <source>
        <dbReference type="Pfam" id="PF01028"/>
    </source>
</evidence>
<dbReference type="Gene3D" id="1.10.132.120">
    <property type="match status" value="1"/>
</dbReference>
<dbReference type="RefSeq" id="WP_281894460.1">
    <property type="nucleotide sequence ID" value="NZ_BSDI01000008.1"/>
</dbReference>
<dbReference type="Gene3D" id="3.30.66.10">
    <property type="entry name" value="DNA topoisomerase I domain"/>
    <property type="match status" value="1"/>
</dbReference>
<sequence>MRLRRSDPNGPGYGRRRYGRGFAYVDEKGERIGDPEELDRLRSLVIPPAWRDVWISPDERGHIQATGVDAAGRRQYLYHPVWRTKRDEAKHDHVLRVARRLPGMRKRIDADLAGRGLGRDRVLAAIAKLLDMGAFRVGGEEYASGEDPTFGVATLRPEHTSARQGCVVFEYPAKGGIEQVSTVSDPAVCEVLRSLRRARRGHERLFAYRDGRQWHEVRSDEINDYLREISRSEMTAKDFRTWHATVLAAAKLAAAGPQPSMTKRRRTVSAVMREVADLLGNTPAVARASYVDPRVLDLYADGVVADLRNGRNPEKAVLTLLAD</sequence>
<proteinExistence type="inferred from homology"/>
<evidence type="ECO:0000256" key="1">
    <source>
        <dbReference type="ARBA" id="ARBA00000213"/>
    </source>
</evidence>
<dbReference type="Pfam" id="PF01028">
    <property type="entry name" value="Topoisom_I"/>
    <property type="match status" value="1"/>
</dbReference>
<reference evidence="9" key="1">
    <citation type="submission" date="2022-12" db="EMBL/GenBank/DDBJ databases">
        <title>New Phytohabitans aurantiacus sp. RD004123 nov., an actinomycete isolated from soil.</title>
        <authorList>
            <person name="Triningsih D.W."/>
            <person name="Harunari E."/>
            <person name="Igarashi Y."/>
        </authorList>
    </citation>
    <scope>NUCLEOTIDE SEQUENCE</scope>
    <source>
        <strain evidence="9">RD004123</strain>
    </source>
</reference>
<comment type="catalytic activity">
    <reaction evidence="1">
        <text>ATP-independent breakage of single-stranded DNA, followed by passage and rejoining.</text>
        <dbReference type="EC" id="5.6.2.1"/>
    </reaction>
</comment>
<comment type="caution">
    <text evidence="9">The sequence shown here is derived from an EMBL/GenBank/DDBJ whole genome shotgun (WGS) entry which is preliminary data.</text>
</comment>
<dbReference type="InterPro" id="IPR014711">
    <property type="entry name" value="TopoI_cat_a-hlx-sub_euk"/>
</dbReference>
<keyword evidence="10" id="KW-1185">Reference proteome</keyword>
<evidence type="ECO:0000256" key="5">
    <source>
        <dbReference type="ARBA" id="ARBA00023125"/>
    </source>
</evidence>
<gene>
    <name evidence="9" type="primary">topA_1</name>
    <name evidence="9" type="ORF">Pa4123_22660</name>
</gene>
<dbReference type="EC" id="5.6.2.1" evidence="3"/>
<evidence type="ECO:0000256" key="6">
    <source>
        <dbReference type="ARBA" id="ARBA00023235"/>
    </source>
</evidence>
<dbReference type="PROSITE" id="PS52038">
    <property type="entry name" value="TOPO_IB_2"/>
    <property type="match status" value="1"/>
</dbReference>
<dbReference type="InterPro" id="IPR013500">
    <property type="entry name" value="TopoI_cat_euk"/>
</dbReference>
<dbReference type="Gene3D" id="3.90.15.10">
    <property type="entry name" value="Topoisomerase I, Chain A, domain 3"/>
    <property type="match status" value="1"/>
</dbReference>
<dbReference type="InterPro" id="IPR011010">
    <property type="entry name" value="DNA_brk_join_enz"/>
</dbReference>
<dbReference type="PRINTS" id="PR00416">
    <property type="entry name" value="EUTPISMRASEI"/>
</dbReference>